<dbReference type="PROSITE" id="PS50294">
    <property type="entry name" value="WD_REPEATS_REGION"/>
    <property type="match status" value="1"/>
</dbReference>
<dbReference type="STRING" id="94643.A0A2A9MCY5"/>
<evidence type="ECO:0000256" key="9">
    <source>
        <dbReference type="ARBA" id="ARBA00024190"/>
    </source>
</evidence>
<dbReference type="GO" id="GO:0045504">
    <property type="term" value="F:dynein heavy chain binding"/>
    <property type="evidence" value="ECO:0007669"/>
    <property type="project" value="TreeGrafter"/>
</dbReference>
<reference evidence="14 15" key="1">
    <citation type="submission" date="2017-09" db="EMBL/GenBank/DDBJ databases">
        <title>Genome sequencing of Besnoitia besnoiti strain Bb-Ger1.</title>
        <authorList>
            <person name="Schares G."/>
            <person name="Venepally P."/>
            <person name="Lorenzi H.A."/>
        </authorList>
    </citation>
    <scope>NUCLEOTIDE SEQUENCE [LARGE SCALE GENOMIC DNA]</scope>
    <source>
        <strain evidence="14 15">Bb-Ger1</strain>
    </source>
</reference>
<keyword evidence="3 12" id="KW-0853">WD repeat</keyword>
<evidence type="ECO:0000256" key="5">
    <source>
        <dbReference type="ARBA" id="ARBA00022846"/>
    </source>
</evidence>
<dbReference type="InterPro" id="IPR015943">
    <property type="entry name" value="WD40/YVTN_repeat-like_dom_sf"/>
</dbReference>
<evidence type="ECO:0000256" key="6">
    <source>
        <dbReference type="ARBA" id="ARBA00023069"/>
    </source>
</evidence>
<dbReference type="KEGG" id="bbes:BESB_084410"/>
<dbReference type="GO" id="GO:0045503">
    <property type="term" value="F:dynein light chain binding"/>
    <property type="evidence" value="ECO:0007669"/>
    <property type="project" value="TreeGrafter"/>
</dbReference>
<evidence type="ECO:0000256" key="10">
    <source>
        <dbReference type="ARBA" id="ARBA00040002"/>
    </source>
</evidence>
<dbReference type="Pfam" id="PF00400">
    <property type="entry name" value="WD40"/>
    <property type="match status" value="2"/>
</dbReference>
<feature type="compositionally biased region" description="Acidic residues" evidence="13">
    <location>
        <begin position="552"/>
        <end position="570"/>
    </location>
</feature>
<dbReference type="GO" id="GO:0003341">
    <property type="term" value="P:cilium movement"/>
    <property type="evidence" value="ECO:0007669"/>
    <property type="project" value="TreeGrafter"/>
</dbReference>
<dbReference type="InterPro" id="IPR001680">
    <property type="entry name" value="WD40_rpt"/>
</dbReference>
<evidence type="ECO:0000313" key="14">
    <source>
        <dbReference type="EMBL" id="PFH33242.1"/>
    </source>
</evidence>
<evidence type="ECO:0000256" key="2">
    <source>
        <dbReference type="ARBA" id="ARBA00022490"/>
    </source>
</evidence>
<evidence type="ECO:0000256" key="7">
    <source>
        <dbReference type="ARBA" id="ARBA00023212"/>
    </source>
</evidence>
<dbReference type="GeneID" id="40313367"/>
<dbReference type="SUPFAM" id="SSF50978">
    <property type="entry name" value="WD40 repeat-like"/>
    <property type="match status" value="1"/>
</dbReference>
<keyword evidence="2" id="KW-0963">Cytoplasm</keyword>
<feature type="region of interest" description="Disordered" evidence="13">
    <location>
        <begin position="119"/>
        <end position="150"/>
    </location>
</feature>
<dbReference type="RefSeq" id="XP_029217251.1">
    <property type="nucleotide sequence ID" value="XM_029366791.1"/>
</dbReference>
<feature type="region of interest" description="Disordered" evidence="13">
    <location>
        <begin position="529"/>
        <end position="580"/>
    </location>
</feature>
<dbReference type="InterPro" id="IPR036322">
    <property type="entry name" value="WD40_repeat_dom_sf"/>
</dbReference>
<organism evidence="14 15">
    <name type="scientific">Besnoitia besnoiti</name>
    <name type="common">Apicomplexan protozoan</name>
    <dbReference type="NCBI Taxonomy" id="94643"/>
    <lineage>
        <taxon>Eukaryota</taxon>
        <taxon>Sar</taxon>
        <taxon>Alveolata</taxon>
        <taxon>Apicomplexa</taxon>
        <taxon>Conoidasida</taxon>
        <taxon>Coccidia</taxon>
        <taxon>Eucoccidiorida</taxon>
        <taxon>Eimeriorina</taxon>
        <taxon>Sarcocystidae</taxon>
        <taxon>Besnoitia</taxon>
    </lineage>
</organism>
<evidence type="ECO:0000256" key="13">
    <source>
        <dbReference type="SAM" id="MobiDB-lite"/>
    </source>
</evidence>
<sequence>MMVEPARNVPSKAVAGDEGKRNQERHDNSSLLRVKPSAQGSANFSRSTKNISQIRKSAFTVSGNQSNIRNTKESDLVGGGQIHVLLGGKIVTPKPLVSFPCQQNGDATDVDKILEEAGQPGKEWHGDEKGGSVPNADADEDEDNNRVDDAFLYTPGGPCHAPEVGEELLETEVEITLRETATEIYFCQPGLVVVVDTEEYWRLKDRNRQYEDLAASKSLTEKYVTNHSQTFNFYQKNKEVSAVPAAPVSTGASTSPADIFDAFNSFPVPRVRELQHHWAREAQCYTEKGLRMTGSLLDVNKASAQACYHFDATLAFRRGAEWGGVVEGGTPKDVTAASFSKGSTMLRARRNDGFTTRGVSREASRKTGLAAGPSIIQGGNSTRSARRHCPSIRINEQPHAAAWIMQTAAEGDSPPLERLRWQLGKEAVLPEHLHSSLTVIERMLAQTRYHSDHMAYRSFFSESRILETADRQVDRLVTRSPSSTAGEVRRCQEEEQRARLNQKLLHAPFVHDLFPLAVQQIRGNLQTNSVEADAEPQGGDETTGVASGAAEDRDDDAGGSDKEFTDEDEETSRQPSSAASVRELFDFDGRAFTSSTSLSTMEWNPANQDLLAVAYGTSPAAQTRASSDGWILFWSLRNPLHPERRIRTPSGAVSLSFSSFNPNLLAAGMADGHVLLWDLRKPNEQPVLRSHSVLSMQASSRHTDAVWDIRWVDRGLEKVPREQLLSIGGDGKVYQWTMKKVLERTTMMSMKRAANPCALTTWASSGVDQANDSVVFMYAAGLCMDISGYDSSTYIVGTDEGLVHRCSTSYNEQYLDTYVGHTGPINRVRYNPFDSDVFSSCSDDGTVRLWNVKAAESPVATLFPSTQYSAVTDFSWFALNCPVLVVGDREGCATILRVDDEETPRYSFLEQKDRLHAALGRT</sequence>
<evidence type="ECO:0000256" key="12">
    <source>
        <dbReference type="PROSITE-ProRule" id="PRU00221"/>
    </source>
</evidence>
<accession>A0A2A9MCY5</accession>
<comment type="subcellular location">
    <subcellularLocation>
        <location evidence="1">Cytoplasm</location>
        <location evidence="1">Cytoskeleton</location>
        <location evidence="1">Flagellum axoneme</location>
    </subcellularLocation>
    <subcellularLocation>
        <location evidence="9">Dynein axonemal particle</location>
    </subcellularLocation>
</comment>
<dbReference type="Gene3D" id="2.130.10.10">
    <property type="entry name" value="YVTN repeat-like/Quinoprotein amine dehydrogenase"/>
    <property type="match status" value="2"/>
</dbReference>
<dbReference type="PROSITE" id="PS50082">
    <property type="entry name" value="WD_REPEATS_2"/>
    <property type="match status" value="1"/>
</dbReference>
<keyword evidence="6" id="KW-0969">Cilium</keyword>
<dbReference type="EMBL" id="NWUJ01000009">
    <property type="protein sequence ID" value="PFH33242.1"/>
    <property type="molecule type" value="Genomic_DNA"/>
</dbReference>
<dbReference type="VEuPathDB" id="ToxoDB:BESB_084410"/>
<dbReference type="Proteomes" id="UP000224006">
    <property type="component" value="Chromosome VIII"/>
</dbReference>
<evidence type="ECO:0000256" key="11">
    <source>
        <dbReference type="ARBA" id="ARBA00041557"/>
    </source>
</evidence>
<dbReference type="OrthoDB" id="366230at2759"/>
<evidence type="ECO:0000256" key="3">
    <source>
        <dbReference type="ARBA" id="ARBA00022574"/>
    </source>
</evidence>
<dbReference type="AlphaFoldDB" id="A0A2A9MCY5"/>
<evidence type="ECO:0000256" key="8">
    <source>
        <dbReference type="ARBA" id="ARBA00023273"/>
    </source>
</evidence>
<dbReference type="PANTHER" id="PTHR12442">
    <property type="entry name" value="DYNEIN INTERMEDIATE CHAIN"/>
    <property type="match status" value="1"/>
</dbReference>
<evidence type="ECO:0000256" key="4">
    <source>
        <dbReference type="ARBA" id="ARBA00022737"/>
    </source>
</evidence>
<gene>
    <name evidence="14" type="ORF">BESB_084410</name>
</gene>
<dbReference type="PANTHER" id="PTHR12442:SF12">
    <property type="entry name" value="DYNEIN AXONEMAL INTERMEDIATE CHAIN 4"/>
    <property type="match status" value="1"/>
</dbReference>
<proteinExistence type="predicted"/>
<dbReference type="GO" id="GO:0120293">
    <property type="term" value="C:dynein axonemal particle"/>
    <property type="evidence" value="ECO:0007669"/>
    <property type="project" value="UniProtKB-SubCell"/>
</dbReference>
<comment type="caution">
    <text evidence="14">The sequence shown here is derived from an EMBL/GenBank/DDBJ whole genome shotgun (WGS) entry which is preliminary data.</text>
</comment>
<keyword evidence="8" id="KW-0966">Cell projection</keyword>
<keyword evidence="7" id="KW-0206">Cytoskeleton</keyword>
<dbReference type="GO" id="GO:0005858">
    <property type="term" value="C:axonemal dynein complex"/>
    <property type="evidence" value="ECO:0007669"/>
    <property type="project" value="TreeGrafter"/>
</dbReference>
<keyword evidence="15" id="KW-1185">Reference proteome</keyword>
<dbReference type="SMART" id="SM00320">
    <property type="entry name" value="WD40"/>
    <property type="match status" value="4"/>
</dbReference>
<keyword evidence="4" id="KW-0677">Repeat</keyword>
<feature type="region of interest" description="Disordered" evidence="13">
    <location>
        <begin position="355"/>
        <end position="385"/>
    </location>
</feature>
<feature type="repeat" description="WD" evidence="12">
    <location>
        <begin position="818"/>
        <end position="860"/>
    </location>
</feature>
<evidence type="ECO:0000256" key="1">
    <source>
        <dbReference type="ARBA" id="ARBA00004611"/>
    </source>
</evidence>
<protein>
    <recommendedName>
        <fullName evidence="10">Dynein axonemal intermediate chain 4</fullName>
    </recommendedName>
    <alternativeName>
        <fullName evidence="11">WD repeat-containing protein 78</fullName>
    </alternativeName>
</protein>
<evidence type="ECO:0000313" key="15">
    <source>
        <dbReference type="Proteomes" id="UP000224006"/>
    </source>
</evidence>
<feature type="compositionally biased region" description="Basic and acidic residues" evidence="13">
    <location>
        <begin position="15"/>
        <end position="28"/>
    </location>
</feature>
<dbReference type="InterPro" id="IPR050687">
    <property type="entry name" value="Dynein_IC"/>
</dbReference>
<name>A0A2A9MCY5_BESBE</name>
<feature type="region of interest" description="Disordered" evidence="13">
    <location>
        <begin position="1"/>
        <end position="30"/>
    </location>
</feature>
<keyword evidence="5" id="KW-0282">Flagellum</keyword>